<organism evidence="2 3">
    <name type="scientific">Candidatus Giovannonibacteria bacterium GW2011_GWA2_44_13b</name>
    <dbReference type="NCBI Taxonomy" id="1618647"/>
    <lineage>
        <taxon>Bacteria</taxon>
        <taxon>Candidatus Giovannoniibacteriota</taxon>
    </lineage>
</organism>
<dbReference type="PANTHER" id="PTHR43102">
    <property type="entry name" value="SLR1143 PROTEIN"/>
    <property type="match status" value="1"/>
</dbReference>
<dbReference type="Gene3D" id="3.30.450.40">
    <property type="match status" value="1"/>
</dbReference>
<reference evidence="2 3" key="1">
    <citation type="journal article" date="2015" name="Nature">
        <title>rRNA introns, odd ribosomes, and small enigmatic genomes across a large radiation of phyla.</title>
        <authorList>
            <person name="Brown C.T."/>
            <person name="Hug L.A."/>
            <person name="Thomas B.C."/>
            <person name="Sharon I."/>
            <person name="Castelle C.J."/>
            <person name="Singh A."/>
            <person name="Wilkins M.J."/>
            <person name="Williams K.H."/>
            <person name="Banfield J.F."/>
        </authorList>
    </citation>
    <scope>NUCLEOTIDE SEQUENCE [LARGE SCALE GENOMIC DNA]</scope>
</reference>
<dbReference type="STRING" id="1618647.UW30_C0022G0011"/>
<proteinExistence type="predicted"/>
<comment type="caution">
    <text evidence="2">The sequence shown here is derived from an EMBL/GenBank/DDBJ whole genome shotgun (WGS) entry which is preliminary data.</text>
</comment>
<evidence type="ECO:0000313" key="2">
    <source>
        <dbReference type="EMBL" id="KKT40476.1"/>
    </source>
</evidence>
<dbReference type="AlphaFoldDB" id="A0A0G1GZC0"/>
<evidence type="ECO:0000313" key="3">
    <source>
        <dbReference type="Proteomes" id="UP000034736"/>
    </source>
</evidence>
<dbReference type="SUPFAM" id="SSF55781">
    <property type="entry name" value="GAF domain-like"/>
    <property type="match status" value="1"/>
</dbReference>
<protein>
    <submittedName>
        <fullName evidence="2">Diguanylate cyclase with GAF sensor</fullName>
    </submittedName>
</protein>
<sequence length="163" mass="18622">MKKAPIPADEEKRLEALKRLKILDTEPEQRFDELTALAIKRFRVPISTISIIDKEREWFKSCQGTLAKEGAREVSFCGHALLAREIFIVENTLKDERFKDNPMVVGPPYIRFYAGIALYERKSGQPVGVFCIKDTEPRTMSLDDIAFLMKLAEKAEAMLNNEA</sequence>
<dbReference type="InterPro" id="IPR003018">
    <property type="entry name" value="GAF"/>
</dbReference>
<dbReference type="PATRIC" id="fig|1618647.3.peg.746"/>
<accession>A0A0G1GZC0</accession>
<dbReference type="InterPro" id="IPR029016">
    <property type="entry name" value="GAF-like_dom_sf"/>
</dbReference>
<name>A0A0G1GZC0_9BACT</name>
<evidence type="ECO:0000259" key="1">
    <source>
        <dbReference type="Pfam" id="PF01590"/>
    </source>
</evidence>
<feature type="domain" description="GAF" evidence="1">
    <location>
        <begin position="27"/>
        <end position="156"/>
    </location>
</feature>
<dbReference type="EMBL" id="LCHU01000022">
    <property type="protein sequence ID" value="KKT40476.1"/>
    <property type="molecule type" value="Genomic_DNA"/>
</dbReference>
<dbReference type="PANTHER" id="PTHR43102:SF2">
    <property type="entry name" value="GAF DOMAIN-CONTAINING PROTEIN"/>
    <property type="match status" value="1"/>
</dbReference>
<dbReference type="Proteomes" id="UP000034736">
    <property type="component" value="Unassembled WGS sequence"/>
</dbReference>
<gene>
    <name evidence="2" type="ORF">UW30_C0022G0011</name>
</gene>
<dbReference type="Pfam" id="PF01590">
    <property type="entry name" value="GAF"/>
    <property type="match status" value="1"/>
</dbReference>